<dbReference type="PROSITE" id="PS51186">
    <property type="entry name" value="GNAT"/>
    <property type="match status" value="1"/>
</dbReference>
<dbReference type="InterPro" id="IPR000182">
    <property type="entry name" value="GNAT_dom"/>
</dbReference>
<dbReference type="Gene3D" id="3.40.630.30">
    <property type="match status" value="1"/>
</dbReference>
<evidence type="ECO:0000259" key="3">
    <source>
        <dbReference type="PROSITE" id="PS51186"/>
    </source>
</evidence>
<dbReference type="Proteomes" id="UP000515789">
    <property type="component" value="Chromosome"/>
</dbReference>
<protein>
    <submittedName>
        <fullName evidence="4">GNAT family N-acetyltransferase</fullName>
    </submittedName>
</protein>
<dbReference type="Pfam" id="PF00583">
    <property type="entry name" value="Acetyltransf_1"/>
    <property type="match status" value="1"/>
</dbReference>
<dbReference type="AlphaFoldDB" id="A0A7G5MX39"/>
<feature type="domain" description="N-acetyltransferase" evidence="3">
    <location>
        <begin position="17"/>
        <end position="178"/>
    </location>
</feature>
<proteinExistence type="predicted"/>
<accession>A0A7G5MX39</accession>
<keyword evidence="2" id="KW-0012">Acyltransferase</keyword>
<sequence>MQGRLKNMMSHGFKKGIALRKAEASDIETAAYIHATAWQQSYRGIFDEVYLLSQSVEVRKKEFLGRMHEDDSFDYLVFKGETPIGILLLSTISESCMEIESLYMIESFRNSGAGTAAVDFAVNKARELEKREISLWTLACNKKARQFYMRNAFDETDEKRTIYRGDSFSQIKYSRTIYPQADEEKKWEREMESL</sequence>
<evidence type="ECO:0000313" key="4">
    <source>
        <dbReference type="EMBL" id="QMW79182.1"/>
    </source>
</evidence>
<dbReference type="InterPro" id="IPR016181">
    <property type="entry name" value="Acyl_CoA_acyltransferase"/>
</dbReference>
<dbReference type="GO" id="GO:0016747">
    <property type="term" value="F:acyltransferase activity, transferring groups other than amino-acyl groups"/>
    <property type="evidence" value="ECO:0007669"/>
    <property type="project" value="InterPro"/>
</dbReference>
<name>A0A7G5MX39_9FIRM</name>
<dbReference type="PANTHER" id="PTHR43877">
    <property type="entry name" value="AMINOALKYLPHOSPHONATE N-ACETYLTRANSFERASE-RELATED-RELATED"/>
    <property type="match status" value="1"/>
</dbReference>
<dbReference type="PANTHER" id="PTHR43877:SF2">
    <property type="entry name" value="AMINOALKYLPHOSPHONATE N-ACETYLTRANSFERASE-RELATED"/>
    <property type="match status" value="1"/>
</dbReference>
<reference evidence="4 5" key="1">
    <citation type="submission" date="2019-04" db="EMBL/GenBank/DDBJ databases">
        <authorList>
            <person name="Schori C."/>
            <person name="Ahrens C."/>
        </authorList>
    </citation>
    <scope>NUCLEOTIDE SEQUENCE [LARGE SCALE GENOMIC DNA]</scope>
    <source>
        <strain evidence="4 5">DSM 2950</strain>
    </source>
</reference>
<evidence type="ECO:0000256" key="2">
    <source>
        <dbReference type="ARBA" id="ARBA00023315"/>
    </source>
</evidence>
<organism evidence="4 5">
    <name type="scientific">Blautia producta</name>
    <dbReference type="NCBI Taxonomy" id="33035"/>
    <lineage>
        <taxon>Bacteria</taxon>
        <taxon>Bacillati</taxon>
        <taxon>Bacillota</taxon>
        <taxon>Clostridia</taxon>
        <taxon>Lachnospirales</taxon>
        <taxon>Lachnospiraceae</taxon>
        <taxon>Blautia</taxon>
    </lineage>
</organism>
<dbReference type="CDD" id="cd04301">
    <property type="entry name" value="NAT_SF"/>
    <property type="match status" value="1"/>
</dbReference>
<gene>
    <name evidence="4" type="ORF">E5259_17130</name>
</gene>
<dbReference type="InterPro" id="IPR050832">
    <property type="entry name" value="Bact_Acetyltransf"/>
</dbReference>
<evidence type="ECO:0000256" key="1">
    <source>
        <dbReference type="ARBA" id="ARBA00022679"/>
    </source>
</evidence>
<keyword evidence="1 4" id="KW-0808">Transferase</keyword>
<dbReference type="SUPFAM" id="SSF55729">
    <property type="entry name" value="Acyl-CoA N-acyltransferases (Nat)"/>
    <property type="match status" value="1"/>
</dbReference>
<evidence type="ECO:0000313" key="5">
    <source>
        <dbReference type="Proteomes" id="UP000515789"/>
    </source>
</evidence>
<dbReference type="EMBL" id="CP039126">
    <property type="protein sequence ID" value="QMW79182.1"/>
    <property type="molecule type" value="Genomic_DNA"/>
</dbReference>